<gene>
    <name evidence="3" type="ORF">UFOVP1123_46</name>
    <name evidence="4" type="ORF">UFOVP1239_104</name>
    <name evidence="5" type="ORF">UFOVP1484_50</name>
    <name evidence="6" type="ORF">UFOVP1577_56</name>
    <name evidence="2" type="ORF">UFOVP961_118</name>
</gene>
<dbReference type="EMBL" id="LR797194">
    <property type="protein sequence ID" value="CAB4193555.1"/>
    <property type="molecule type" value="Genomic_DNA"/>
</dbReference>
<evidence type="ECO:0000313" key="5">
    <source>
        <dbReference type="EMBL" id="CAB4215965.1"/>
    </source>
</evidence>
<keyword evidence="1" id="KW-0472">Membrane</keyword>
<evidence type="ECO:0000256" key="1">
    <source>
        <dbReference type="SAM" id="Phobius"/>
    </source>
</evidence>
<reference evidence="3" key="1">
    <citation type="submission" date="2020-05" db="EMBL/GenBank/DDBJ databases">
        <authorList>
            <person name="Chiriac C."/>
            <person name="Salcher M."/>
            <person name="Ghai R."/>
            <person name="Kavagutti S V."/>
        </authorList>
    </citation>
    <scope>NUCLEOTIDE SEQUENCE</scope>
</reference>
<dbReference type="EMBL" id="LR797079">
    <property type="protein sequence ID" value="CAB4185290.1"/>
    <property type="molecule type" value="Genomic_DNA"/>
</dbReference>
<dbReference type="EMBL" id="LR798422">
    <property type="protein sequence ID" value="CAB5230684.1"/>
    <property type="molecule type" value="Genomic_DNA"/>
</dbReference>
<dbReference type="EMBL" id="LR797435">
    <property type="protein sequence ID" value="CAB4215965.1"/>
    <property type="molecule type" value="Genomic_DNA"/>
</dbReference>
<evidence type="ECO:0000313" key="3">
    <source>
        <dbReference type="EMBL" id="CAB4185290.1"/>
    </source>
</evidence>
<keyword evidence="1" id="KW-1133">Transmembrane helix</keyword>
<protein>
    <submittedName>
        <fullName evidence="3">Uncharacterized protein</fullName>
    </submittedName>
</protein>
<evidence type="ECO:0000313" key="4">
    <source>
        <dbReference type="EMBL" id="CAB4193555.1"/>
    </source>
</evidence>
<evidence type="ECO:0000313" key="2">
    <source>
        <dbReference type="EMBL" id="CAB4175094.1"/>
    </source>
</evidence>
<name>A0A6J5QL07_9CAUD</name>
<evidence type="ECO:0000313" key="6">
    <source>
        <dbReference type="EMBL" id="CAB5230684.1"/>
    </source>
</evidence>
<accession>A0A6J5QL07</accession>
<sequence length="162" mass="17815">MIDPFTAFAMAQGAVKGIKAAIQLGKDVNGLMGDFGKFFEAADSVHIASTHLRIKAAHKSDAQIGAEAIKIAMASKTLRDNERQLKDMLIMSGNGDVWEEMSKERVRMFKERAAALVEEAKLKKERTENMLNSIFTTIILIGVLSVVVPAALIGFKILYPEY</sequence>
<proteinExistence type="predicted"/>
<keyword evidence="1" id="KW-0812">Transmembrane</keyword>
<organism evidence="3">
    <name type="scientific">uncultured Caudovirales phage</name>
    <dbReference type="NCBI Taxonomy" id="2100421"/>
    <lineage>
        <taxon>Viruses</taxon>
        <taxon>Duplodnaviria</taxon>
        <taxon>Heunggongvirae</taxon>
        <taxon>Uroviricota</taxon>
        <taxon>Caudoviricetes</taxon>
        <taxon>Peduoviridae</taxon>
        <taxon>Maltschvirus</taxon>
        <taxon>Maltschvirus maltsch</taxon>
    </lineage>
</organism>
<dbReference type="EMBL" id="LR796912">
    <property type="protein sequence ID" value="CAB4175094.1"/>
    <property type="molecule type" value="Genomic_DNA"/>
</dbReference>
<feature type="transmembrane region" description="Helical" evidence="1">
    <location>
        <begin position="131"/>
        <end position="159"/>
    </location>
</feature>